<feature type="transmembrane region" description="Helical" evidence="11">
    <location>
        <begin position="152"/>
        <end position="171"/>
    </location>
</feature>
<dbReference type="InterPro" id="IPR006369">
    <property type="entry name" value="Protohaem_IX_farnesylTrfase"/>
</dbReference>
<keyword evidence="8 11" id="KW-0472">Membrane</keyword>
<keyword evidence="5 11" id="KW-0812">Transmembrane</keyword>
<feature type="non-terminal residue" evidence="12">
    <location>
        <position position="277"/>
    </location>
</feature>
<dbReference type="InterPro" id="IPR000537">
    <property type="entry name" value="UbiA_prenyltransferase"/>
</dbReference>
<feature type="transmembrane region" description="Helical" evidence="11">
    <location>
        <begin position="178"/>
        <end position="197"/>
    </location>
</feature>
<dbReference type="NCBIfam" id="TIGR01473">
    <property type="entry name" value="cyoE_ctaB"/>
    <property type="match status" value="1"/>
</dbReference>
<evidence type="ECO:0000256" key="9">
    <source>
        <dbReference type="ARBA" id="ARBA00040810"/>
    </source>
</evidence>
<feature type="transmembrane region" description="Helical" evidence="11">
    <location>
        <begin position="82"/>
        <end position="104"/>
    </location>
</feature>
<dbReference type="AlphaFoldDB" id="A0A382M9T5"/>
<evidence type="ECO:0000256" key="5">
    <source>
        <dbReference type="ARBA" id="ARBA00022692"/>
    </source>
</evidence>
<name>A0A382M9T5_9ZZZZ</name>
<evidence type="ECO:0000256" key="3">
    <source>
        <dbReference type="ARBA" id="ARBA00022475"/>
    </source>
</evidence>
<feature type="transmembrane region" description="Helical" evidence="11">
    <location>
        <begin position="254"/>
        <end position="272"/>
    </location>
</feature>
<organism evidence="12">
    <name type="scientific">marine metagenome</name>
    <dbReference type="NCBI Taxonomy" id="408172"/>
    <lineage>
        <taxon>unclassified sequences</taxon>
        <taxon>metagenomes</taxon>
        <taxon>ecological metagenomes</taxon>
    </lineage>
</organism>
<evidence type="ECO:0000256" key="7">
    <source>
        <dbReference type="ARBA" id="ARBA00023133"/>
    </source>
</evidence>
<dbReference type="PANTHER" id="PTHR43448">
    <property type="entry name" value="PROTOHEME IX FARNESYLTRANSFERASE, MITOCHONDRIAL"/>
    <property type="match status" value="1"/>
</dbReference>
<feature type="transmembrane region" description="Helical" evidence="11">
    <location>
        <begin position="125"/>
        <end position="146"/>
    </location>
</feature>
<reference evidence="12" key="1">
    <citation type="submission" date="2018-05" db="EMBL/GenBank/DDBJ databases">
        <authorList>
            <person name="Lanie J.A."/>
            <person name="Ng W.-L."/>
            <person name="Kazmierczak K.M."/>
            <person name="Andrzejewski T.M."/>
            <person name="Davidsen T.M."/>
            <person name="Wayne K.J."/>
            <person name="Tettelin H."/>
            <person name="Glass J.I."/>
            <person name="Rusch D."/>
            <person name="Podicherti R."/>
            <person name="Tsui H.-C.T."/>
            <person name="Winkler M.E."/>
        </authorList>
    </citation>
    <scope>NUCLEOTIDE SEQUENCE</scope>
</reference>
<dbReference type="InterPro" id="IPR044878">
    <property type="entry name" value="UbiA_sf"/>
</dbReference>
<dbReference type="Pfam" id="PF01040">
    <property type="entry name" value="UbiA"/>
    <property type="match status" value="1"/>
</dbReference>
<dbReference type="CDD" id="cd13957">
    <property type="entry name" value="PT_UbiA_Cox10"/>
    <property type="match status" value="1"/>
</dbReference>
<comment type="pathway">
    <text evidence="2">Porphyrin-containing compound metabolism; heme O biosynthesis; heme O from protoheme: step 1/1.</text>
</comment>
<keyword evidence="4" id="KW-0808">Transferase</keyword>
<evidence type="ECO:0000313" key="12">
    <source>
        <dbReference type="EMBL" id="SVC45764.1"/>
    </source>
</evidence>
<evidence type="ECO:0000256" key="8">
    <source>
        <dbReference type="ARBA" id="ARBA00023136"/>
    </source>
</evidence>
<evidence type="ECO:0000256" key="6">
    <source>
        <dbReference type="ARBA" id="ARBA00022989"/>
    </source>
</evidence>
<dbReference type="GO" id="GO:0008495">
    <property type="term" value="F:protoheme IX farnesyltransferase activity"/>
    <property type="evidence" value="ECO:0007669"/>
    <property type="project" value="InterPro"/>
</dbReference>
<gene>
    <name evidence="12" type="ORF">METZ01_LOCUS298618</name>
</gene>
<dbReference type="EMBL" id="UINC01092301">
    <property type="protein sequence ID" value="SVC45764.1"/>
    <property type="molecule type" value="Genomic_DNA"/>
</dbReference>
<accession>A0A382M9T5</accession>
<evidence type="ECO:0000256" key="10">
    <source>
        <dbReference type="ARBA" id="ARBA00042475"/>
    </source>
</evidence>
<feature type="transmembrane region" description="Helical" evidence="11">
    <location>
        <begin position="203"/>
        <end position="227"/>
    </location>
</feature>
<evidence type="ECO:0000256" key="4">
    <source>
        <dbReference type="ARBA" id="ARBA00022679"/>
    </source>
</evidence>
<comment type="subcellular location">
    <subcellularLocation>
        <location evidence="1">Cell membrane</location>
        <topology evidence="1">Multi-pass membrane protein</topology>
    </subcellularLocation>
</comment>
<keyword evidence="7" id="KW-0350">Heme biosynthesis</keyword>
<sequence>MALQVLKKMMFFSPSQSEPRGMNFNGPKECAAKAEAATFDGAVRLNFSALFELTKPRLSMLSVFTAALGYLAHYPLNKDALTFWSLMLGTSLAAGGAAALNQWMERREDARMPRTAGRPLPSRTVEPGTALGFGLGISVAGLLVLWFGTNAWATGLTLATLVTYLAIYTPLKKYTAYATEVGAVAGALPPLIGWVAAAGEPTAFGWVLFGILFAWQLPHFMAIAWTYREDYRRGGFVMPSHAADGGKSSARKSLAYAILLTLLVLAPFFAPLEQPTP</sequence>
<dbReference type="GO" id="GO:0005886">
    <property type="term" value="C:plasma membrane"/>
    <property type="evidence" value="ECO:0007669"/>
    <property type="project" value="UniProtKB-SubCell"/>
</dbReference>
<keyword evidence="3" id="KW-1003">Cell membrane</keyword>
<evidence type="ECO:0000256" key="2">
    <source>
        <dbReference type="ARBA" id="ARBA00004919"/>
    </source>
</evidence>
<keyword evidence="6 11" id="KW-1133">Transmembrane helix</keyword>
<feature type="transmembrane region" description="Helical" evidence="11">
    <location>
        <begin position="58"/>
        <end position="76"/>
    </location>
</feature>
<proteinExistence type="predicted"/>
<dbReference type="Gene3D" id="1.10.357.140">
    <property type="entry name" value="UbiA prenyltransferase"/>
    <property type="match status" value="1"/>
</dbReference>
<dbReference type="PANTHER" id="PTHR43448:SF7">
    <property type="entry name" value="4-HYDROXYBENZOATE SOLANESYLTRANSFERASE"/>
    <property type="match status" value="1"/>
</dbReference>
<protein>
    <recommendedName>
        <fullName evidence="9">Protoheme IX farnesyltransferase</fullName>
    </recommendedName>
    <alternativeName>
        <fullName evidence="10">Heme B farnesyltransferase</fullName>
    </alternativeName>
</protein>
<evidence type="ECO:0000256" key="1">
    <source>
        <dbReference type="ARBA" id="ARBA00004651"/>
    </source>
</evidence>
<evidence type="ECO:0000256" key="11">
    <source>
        <dbReference type="SAM" id="Phobius"/>
    </source>
</evidence>
<dbReference type="GO" id="GO:0006783">
    <property type="term" value="P:heme biosynthetic process"/>
    <property type="evidence" value="ECO:0007669"/>
    <property type="project" value="UniProtKB-KW"/>
</dbReference>